<dbReference type="GO" id="GO:0016554">
    <property type="term" value="P:cytidine to uridine editing"/>
    <property type="evidence" value="ECO:0007669"/>
    <property type="project" value="InterPro"/>
</dbReference>
<keyword evidence="2" id="KW-1133">Transmembrane helix</keyword>
<keyword evidence="1" id="KW-0809">Transit peptide</keyword>
<feature type="domain" description="MORF/ORRM1/DAG-like MORF" evidence="3">
    <location>
        <begin position="103"/>
        <end position="135"/>
    </location>
</feature>
<dbReference type="PANTHER" id="PTHR31346:SF4">
    <property type="entry name" value="MULTIPLE ORGANELLAR RNA EDITING FACTOR 8, CHLOROPLASTIC_MITOCHONDRIAL"/>
    <property type="match status" value="1"/>
</dbReference>
<evidence type="ECO:0000313" key="5">
    <source>
        <dbReference type="Proteomes" id="UP000428333"/>
    </source>
</evidence>
<protein>
    <recommendedName>
        <fullName evidence="3">MORF/ORRM1/DAG-like MORF domain-containing protein</fullName>
    </recommendedName>
</protein>
<evidence type="ECO:0000256" key="1">
    <source>
        <dbReference type="ARBA" id="ARBA00022946"/>
    </source>
</evidence>
<dbReference type="EMBL" id="QEFC01001436">
    <property type="protein sequence ID" value="KAE9458062.1"/>
    <property type="molecule type" value="Genomic_DNA"/>
</dbReference>
<evidence type="ECO:0000259" key="3">
    <source>
        <dbReference type="Pfam" id="PF21864"/>
    </source>
</evidence>
<organism evidence="4 5">
    <name type="scientific">Rhododendron williamsianum</name>
    <dbReference type="NCBI Taxonomy" id="262921"/>
    <lineage>
        <taxon>Eukaryota</taxon>
        <taxon>Viridiplantae</taxon>
        <taxon>Streptophyta</taxon>
        <taxon>Embryophyta</taxon>
        <taxon>Tracheophyta</taxon>
        <taxon>Spermatophyta</taxon>
        <taxon>Magnoliopsida</taxon>
        <taxon>eudicotyledons</taxon>
        <taxon>Gunneridae</taxon>
        <taxon>Pentapetalae</taxon>
        <taxon>asterids</taxon>
        <taxon>Ericales</taxon>
        <taxon>Ericaceae</taxon>
        <taxon>Ericoideae</taxon>
        <taxon>Rhodoreae</taxon>
        <taxon>Rhododendron</taxon>
    </lineage>
</organism>
<dbReference type="Pfam" id="PF21864">
    <property type="entry name" value="MORF_dom"/>
    <property type="match status" value="2"/>
</dbReference>
<dbReference type="PANTHER" id="PTHR31346">
    <property type="entry name" value="MULTIPLE ORGANELLAR RNA EDITING FACTOR 2, CHLOROPLASTIC-RELATED-RELATED"/>
    <property type="match status" value="1"/>
</dbReference>
<evidence type="ECO:0000256" key="2">
    <source>
        <dbReference type="SAM" id="Phobius"/>
    </source>
</evidence>
<dbReference type="InterPro" id="IPR039206">
    <property type="entry name" value="MORF/ORRM1/DAG-like"/>
</dbReference>
<comment type="caution">
    <text evidence="4">The sequence shown here is derived from an EMBL/GenBank/DDBJ whole genome shotgun (WGS) entry which is preliminary data.</text>
</comment>
<sequence length="265" mass="30019">MATTRMIFTRSLLTTKQTLSSLLSRSSSSSSSVASLSTPPPSSLSSSILRLRPLVAVNFHCLSPATAARGYATRRTSSSLNDQNPNWSNRPPKETILLEGCDFEHWLVVVEKPEGDPTRDEIIDGYIKTLSEVVGRFDFLFLSFDFVFVLFCFLLYSLNCFKWFDVPFLWPTDEARMKIYSVSTKHYFAFGALVSEELSCKLKELLHVRWVLPDSYLDVRNKDYGGMLGEYKSETKDIDYGSSKPKIAVFHCEESQLKRRDSGGV</sequence>
<name>A0A6A4LL63_9ERIC</name>
<dbReference type="AlphaFoldDB" id="A0A6A4LL63"/>
<feature type="non-terminal residue" evidence="4">
    <location>
        <position position="1"/>
    </location>
</feature>
<keyword evidence="5" id="KW-1185">Reference proteome</keyword>
<feature type="transmembrane region" description="Helical" evidence="2">
    <location>
        <begin position="139"/>
        <end position="158"/>
    </location>
</feature>
<keyword evidence="2" id="KW-0472">Membrane</keyword>
<proteinExistence type="predicted"/>
<dbReference type="GO" id="GO:0005739">
    <property type="term" value="C:mitochondrion"/>
    <property type="evidence" value="ECO:0007669"/>
    <property type="project" value="TreeGrafter"/>
</dbReference>
<accession>A0A6A4LL63</accession>
<keyword evidence="2" id="KW-0812">Transmembrane</keyword>
<gene>
    <name evidence="4" type="ORF">C3L33_10034</name>
</gene>
<dbReference type="Proteomes" id="UP000428333">
    <property type="component" value="Linkage Group LG06"/>
</dbReference>
<dbReference type="GO" id="GO:0080156">
    <property type="term" value="P:mitochondrial mRNA modification"/>
    <property type="evidence" value="ECO:0007669"/>
    <property type="project" value="TreeGrafter"/>
</dbReference>
<feature type="domain" description="MORF/ORRM1/DAG-like MORF" evidence="3">
    <location>
        <begin position="173"/>
        <end position="226"/>
    </location>
</feature>
<reference evidence="4 5" key="1">
    <citation type="journal article" date="2019" name="Genome Biol. Evol.">
        <title>The Rhododendron genome and chromosomal organization provide insight into shared whole-genome duplications across the heath family (Ericaceae).</title>
        <authorList>
            <person name="Soza V.L."/>
            <person name="Lindsley D."/>
            <person name="Waalkes A."/>
            <person name="Ramage E."/>
            <person name="Patwardhan R.P."/>
            <person name="Burton J.N."/>
            <person name="Adey A."/>
            <person name="Kumar A."/>
            <person name="Qiu R."/>
            <person name="Shendure J."/>
            <person name="Hall B."/>
        </authorList>
    </citation>
    <scope>NUCLEOTIDE SEQUENCE [LARGE SCALE GENOMIC DNA]</scope>
    <source>
        <strain evidence="4">RSF 1966-606</strain>
    </source>
</reference>
<evidence type="ECO:0000313" key="4">
    <source>
        <dbReference type="EMBL" id="KAE9458062.1"/>
    </source>
</evidence>
<dbReference type="OrthoDB" id="1913091at2759"/>
<dbReference type="InterPro" id="IPR054059">
    <property type="entry name" value="MORF/ORRM1/DAG-like_MORF"/>
</dbReference>